<evidence type="ECO:0000313" key="16">
    <source>
        <dbReference type="EMBL" id="BCR03471.1"/>
    </source>
</evidence>
<feature type="domain" description="Peptidase M1 alanyl aminopeptidase Ig-like fold" evidence="13">
    <location>
        <begin position="450"/>
        <end position="554"/>
    </location>
</feature>
<dbReference type="Proteomes" id="UP001319827">
    <property type="component" value="Chromosome"/>
</dbReference>
<dbReference type="PANTHER" id="PTHR46322:SF1">
    <property type="entry name" value="PUROMYCIN-SENSITIVE AMINOPEPTIDASE"/>
    <property type="match status" value="1"/>
</dbReference>
<gene>
    <name evidence="16" type="primary">pepN</name>
    <name evidence="16" type="ORF">DESUT3_05400</name>
</gene>
<feature type="domain" description="Peptidase M1 membrane alanine aminopeptidase" evidence="12">
    <location>
        <begin position="232"/>
        <end position="442"/>
    </location>
</feature>
<evidence type="ECO:0000256" key="3">
    <source>
        <dbReference type="ARBA" id="ARBA00010136"/>
    </source>
</evidence>
<evidence type="ECO:0000259" key="13">
    <source>
        <dbReference type="Pfam" id="PF11940"/>
    </source>
</evidence>
<proteinExistence type="inferred from homology"/>
<dbReference type="Pfam" id="PF01433">
    <property type="entry name" value="Peptidase_M1"/>
    <property type="match status" value="1"/>
</dbReference>
<dbReference type="InterPro" id="IPR042097">
    <property type="entry name" value="Aminopeptidase_N-like_N_sf"/>
</dbReference>
<feature type="domain" description="Aminopeptidase N-like N-terminal" evidence="15">
    <location>
        <begin position="102"/>
        <end position="192"/>
    </location>
</feature>
<dbReference type="InterPro" id="IPR038438">
    <property type="entry name" value="PepN_Ig-like_sf"/>
</dbReference>
<dbReference type="Pfam" id="PF17900">
    <property type="entry name" value="Peptidase_M1_N"/>
    <property type="match status" value="1"/>
</dbReference>
<dbReference type="Gene3D" id="3.30.2010.30">
    <property type="match status" value="1"/>
</dbReference>
<evidence type="ECO:0000256" key="2">
    <source>
        <dbReference type="ARBA" id="ARBA00001947"/>
    </source>
</evidence>
<comment type="similarity">
    <text evidence="3">Belongs to the peptidase M1 family.</text>
</comment>
<evidence type="ECO:0000256" key="5">
    <source>
        <dbReference type="ARBA" id="ARBA00015611"/>
    </source>
</evidence>
<dbReference type="CDD" id="cd09600">
    <property type="entry name" value="M1_APN"/>
    <property type="match status" value="1"/>
</dbReference>
<accession>A0ABN6DU06</accession>
<dbReference type="PRINTS" id="PR00756">
    <property type="entry name" value="ALADIPTASE"/>
</dbReference>
<dbReference type="Pfam" id="PF11940">
    <property type="entry name" value="DUF3458"/>
    <property type="match status" value="1"/>
</dbReference>
<organism evidence="16 17">
    <name type="scientific">Desulfuromonas versatilis</name>
    <dbReference type="NCBI Taxonomy" id="2802975"/>
    <lineage>
        <taxon>Bacteria</taxon>
        <taxon>Pseudomonadati</taxon>
        <taxon>Thermodesulfobacteriota</taxon>
        <taxon>Desulfuromonadia</taxon>
        <taxon>Desulfuromonadales</taxon>
        <taxon>Desulfuromonadaceae</taxon>
        <taxon>Desulfuromonas</taxon>
    </lineage>
</organism>
<comment type="catalytic activity">
    <reaction evidence="1">
        <text>Release of an N-terminal amino acid, Xaa-|-Yaa- from a peptide, amide or arylamide. Xaa is preferably Ala, but may be most amino acids including Pro (slow action). When a terminal hydrophobic residue is followed by a prolyl residue, the two may be released as an intact Xaa-Pro dipeptide.</text>
        <dbReference type="EC" id="3.4.11.2"/>
    </reaction>
</comment>
<reference evidence="16 17" key="2">
    <citation type="journal article" date="2021" name="Int. J. Syst. Evol. Microbiol.">
        <title>Isolation and Polyphasic Characterization of Desulfuromonas versatilis sp. Nov., an Electrogenic Bacteria Capable of Versatile Metabolism Isolated from a Graphene Oxide-Reducing Enrichment Culture.</title>
        <authorList>
            <person name="Xie L."/>
            <person name="Yoshida N."/>
            <person name="Ishii S."/>
            <person name="Meng L."/>
        </authorList>
    </citation>
    <scope>NUCLEOTIDE SEQUENCE [LARGE SCALE GENOMIC DNA]</scope>
    <source>
        <strain evidence="16 17">NIT-T3</strain>
    </source>
</reference>
<dbReference type="InterPro" id="IPR035414">
    <property type="entry name" value="Peptidase_M1_pepN_Ig-like"/>
</dbReference>
<dbReference type="Gene3D" id="1.10.390.10">
    <property type="entry name" value="Neutral Protease Domain 2"/>
    <property type="match status" value="1"/>
</dbReference>
<dbReference type="EC" id="3.4.11.2" evidence="4"/>
<dbReference type="Gene3D" id="1.25.50.10">
    <property type="entry name" value="Peptidase M1, alanyl aminopeptidase, C-terminal domain"/>
    <property type="match status" value="1"/>
</dbReference>
<keyword evidence="17" id="KW-1185">Reference proteome</keyword>
<keyword evidence="10" id="KW-0862">Zinc</keyword>
<keyword evidence="9" id="KW-0378">Hydrolase</keyword>
<evidence type="ECO:0000256" key="4">
    <source>
        <dbReference type="ARBA" id="ARBA00012564"/>
    </source>
</evidence>
<protein>
    <recommendedName>
        <fullName evidence="5">Aminopeptidase N</fullName>
        <ecNumber evidence="4">3.4.11.2</ecNumber>
    </recommendedName>
</protein>
<dbReference type="Gene3D" id="2.60.40.1840">
    <property type="match status" value="1"/>
</dbReference>
<evidence type="ECO:0000259" key="14">
    <source>
        <dbReference type="Pfam" id="PF17432"/>
    </source>
</evidence>
<evidence type="ECO:0000313" key="17">
    <source>
        <dbReference type="Proteomes" id="UP001319827"/>
    </source>
</evidence>
<dbReference type="SUPFAM" id="SSF63737">
    <property type="entry name" value="Leukotriene A4 hydrolase N-terminal domain"/>
    <property type="match status" value="1"/>
</dbReference>
<dbReference type="InterPro" id="IPR027268">
    <property type="entry name" value="Peptidase_M4/M1_CTD_sf"/>
</dbReference>
<dbReference type="GO" id="GO:0004177">
    <property type="term" value="F:aminopeptidase activity"/>
    <property type="evidence" value="ECO:0007669"/>
    <property type="project" value="UniProtKB-KW"/>
</dbReference>
<feature type="domain" description="Peptidase M1 alanyl aminopeptidase C-terminal" evidence="14">
    <location>
        <begin position="559"/>
        <end position="881"/>
    </location>
</feature>
<comment type="cofactor">
    <cofactor evidence="2">
        <name>Zn(2+)</name>
        <dbReference type="ChEBI" id="CHEBI:29105"/>
    </cofactor>
</comment>
<evidence type="ECO:0000256" key="11">
    <source>
        <dbReference type="ARBA" id="ARBA00023049"/>
    </source>
</evidence>
<evidence type="ECO:0000256" key="1">
    <source>
        <dbReference type="ARBA" id="ARBA00000098"/>
    </source>
</evidence>
<dbReference type="InterPro" id="IPR012779">
    <property type="entry name" value="Peptidase_M1_pepN"/>
</dbReference>
<reference evidence="16 17" key="1">
    <citation type="journal article" date="2016" name="C (Basel)">
        <title>Selective Growth of and Electricity Production by Marine Exoelectrogenic Bacteria in Self-Aggregated Hydrogel of Microbially Reduced Graphene Oxide.</title>
        <authorList>
            <person name="Yoshida N."/>
            <person name="Goto Y."/>
            <person name="Miyata Y."/>
        </authorList>
    </citation>
    <scope>NUCLEOTIDE SEQUENCE [LARGE SCALE GENOMIC DNA]</scope>
    <source>
        <strain evidence="16 17">NIT-T3</strain>
    </source>
</reference>
<keyword evidence="11" id="KW-0482">Metalloprotease</keyword>
<dbReference type="InterPro" id="IPR001930">
    <property type="entry name" value="Peptidase_M1"/>
</dbReference>
<evidence type="ECO:0000256" key="7">
    <source>
        <dbReference type="ARBA" id="ARBA00022670"/>
    </source>
</evidence>
<dbReference type="EMBL" id="AP024355">
    <property type="protein sequence ID" value="BCR03471.1"/>
    <property type="molecule type" value="Genomic_DNA"/>
</dbReference>
<dbReference type="InterPro" id="IPR037144">
    <property type="entry name" value="Peptidase_M1_pepN_C_sf"/>
</dbReference>
<evidence type="ECO:0000256" key="8">
    <source>
        <dbReference type="ARBA" id="ARBA00022723"/>
    </source>
</evidence>
<dbReference type="Pfam" id="PF17432">
    <property type="entry name" value="DUF3458_C"/>
    <property type="match status" value="1"/>
</dbReference>
<evidence type="ECO:0000259" key="12">
    <source>
        <dbReference type="Pfam" id="PF01433"/>
    </source>
</evidence>
<dbReference type="NCBIfam" id="TIGR02414">
    <property type="entry name" value="pepN_proteo"/>
    <property type="match status" value="1"/>
</dbReference>
<dbReference type="Gene3D" id="2.60.40.1730">
    <property type="entry name" value="tricorn interacting facor f3 domain"/>
    <property type="match status" value="1"/>
</dbReference>
<evidence type="ECO:0000256" key="9">
    <source>
        <dbReference type="ARBA" id="ARBA00022801"/>
    </source>
</evidence>
<evidence type="ECO:0000259" key="15">
    <source>
        <dbReference type="Pfam" id="PF17900"/>
    </source>
</evidence>
<dbReference type="InterPro" id="IPR045357">
    <property type="entry name" value="Aminopeptidase_N-like_N"/>
</dbReference>
<keyword evidence="6 16" id="KW-0031">Aminopeptidase</keyword>
<dbReference type="InterPro" id="IPR024601">
    <property type="entry name" value="Peptidase_M1_pepN_C"/>
</dbReference>
<sequence>MEDTKPRAIYLQDYLPPAYLVDAVALRFELGEESTRVSSRLHCRRNPDFPGEPQALVLFGRQLFLTSLLLDGRQLQPGEYRVDEESLSIPGVPESFCLEVNTEIRPQENTSLEGLYKSSGIFCTQCEAQGFRKITYYPDRPDVMASFTTTIVAEKARYPVLLSNGNLVEQGELDGGRHFATWQDPFKKPSYLFALVAGDLVRIADSFTTASGREVQLHIYVEQRNRDKCDHAMRSLKKAMRWDEQTYGLEYDLDIYMILAVDDFNMGAMENKGLNIFNSKYVLARPDTATDADYQAIEGVIGHEYFHNWTGNRVTCRDWFQLSLKEGLTVFRDQEFSADMTSRAVKRIDDVRVLRNAQFPEDAGPMAHPVRPDSYVEINNFYTTTVYNKGAEVIRMYHTLLGAEGFRKGLQLYLERHDGQAVTTDDFLAAMAEAGGRDLGQFALWYSQAGTPVVQAQGSYDAAGRVYTLKLSQSCPPTPGQQEKRPFHIPVALGLLDLDGNDLPLQLEGETAPLGTSRVLELRAAEQTYRFVNVPSPPVPSLLRGFSAPVQLQADYTEAELAFLMAHDSDPFNRWEAGQQLASRVLLKLAADHQAGRPLQLDEAFAAAFGKTLCDSDADPALLAQALALPTETYLAEQMAVADPEAIHAAREFVRRALAEKFRHEFAAVLEASARSGPYSIEPAAVGWRSLKNLCLAYLMTLEEPSTVDHCCRQFQNGDNMTDVIAALACLVNSAGPERQQALGAFYEKWREDPLVVDKWFTLQATSKRPDTLEQVRLLMEHPAFNIRNPNKVRALVGAFCHGNPARFHDRSGAGYAFLGDRVLELDRLNPQVAARLLGALTRWRKYDGARQELMKSQLQRILAAEGLSRDVYEVASKSLA</sequence>
<evidence type="ECO:0000256" key="10">
    <source>
        <dbReference type="ARBA" id="ARBA00022833"/>
    </source>
</evidence>
<keyword evidence="7" id="KW-0645">Protease</keyword>
<dbReference type="SUPFAM" id="SSF55486">
    <property type="entry name" value="Metalloproteases ('zincins'), catalytic domain"/>
    <property type="match status" value="1"/>
</dbReference>
<keyword evidence="8" id="KW-0479">Metal-binding</keyword>
<dbReference type="RefSeq" id="WP_221250942.1">
    <property type="nucleotide sequence ID" value="NZ_AP024355.1"/>
</dbReference>
<name>A0ABN6DU06_9BACT</name>
<dbReference type="PANTHER" id="PTHR46322">
    <property type="entry name" value="PUROMYCIN-SENSITIVE AMINOPEPTIDASE"/>
    <property type="match status" value="1"/>
</dbReference>
<dbReference type="InterPro" id="IPR014782">
    <property type="entry name" value="Peptidase_M1_dom"/>
</dbReference>
<evidence type="ECO:0000256" key="6">
    <source>
        <dbReference type="ARBA" id="ARBA00022438"/>
    </source>
</evidence>